<proteinExistence type="predicted"/>
<dbReference type="AlphaFoldDB" id="A0A5M8NXR4"/>
<gene>
    <name evidence="1" type="ORF">EZS26_003353</name>
</gene>
<feature type="non-terminal residue" evidence="1">
    <location>
        <position position="21"/>
    </location>
</feature>
<organism evidence="1 2">
    <name type="scientific">Candidatus Ordinivivax streblomastigis</name>
    <dbReference type="NCBI Taxonomy" id="2540710"/>
    <lineage>
        <taxon>Bacteria</taxon>
        <taxon>Pseudomonadati</taxon>
        <taxon>Bacteroidota</taxon>
        <taxon>Bacteroidia</taxon>
        <taxon>Bacteroidales</taxon>
        <taxon>Candidatus Ordinivivax</taxon>
    </lineage>
</organism>
<name>A0A5M8NXR4_9BACT</name>
<reference evidence="1 2" key="1">
    <citation type="submission" date="2019-03" db="EMBL/GenBank/DDBJ databases">
        <title>Single cell metagenomics reveals metabolic interactions within the superorganism composed of flagellate Streblomastix strix and complex community of Bacteroidetes bacteria on its surface.</title>
        <authorList>
            <person name="Treitli S.C."/>
            <person name="Kolisko M."/>
            <person name="Husnik F."/>
            <person name="Keeling P."/>
            <person name="Hampl V."/>
        </authorList>
    </citation>
    <scope>NUCLEOTIDE SEQUENCE [LARGE SCALE GENOMIC DNA]</scope>
    <source>
        <strain evidence="1">St1</strain>
    </source>
</reference>
<accession>A0A5M8NXR4</accession>
<comment type="caution">
    <text evidence="1">The sequence shown here is derived from an EMBL/GenBank/DDBJ whole genome shotgun (WGS) entry which is preliminary data.</text>
</comment>
<dbReference type="Proteomes" id="UP000324575">
    <property type="component" value="Unassembled WGS sequence"/>
</dbReference>
<sequence length="21" mass="2477">MNMITYMINNRMNSSKKITAD</sequence>
<evidence type="ECO:0000313" key="1">
    <source>
        <dbReference type="EMBL" id="KAA6300514.1"/>
    </source>
</evidence>
<evidence type="ECO:0000313" key="2">
    <source>
        <dbReference type="Proteomes" id="UP000324575"/>
    </source>
</evidence>
<protein>
    <submittedName>
        <fullName evidence="1">Uncharacterized protein</fullName>
    </submittedName>
</protein>
<dbReference type="EMBL" id="SNRX01000073">
    <property type="protein sequence ID" value="KAA6300514.1"/>
    <property type="molecule type" value="Genomic_DNA"/>
</dbReference>